<dbReference type="EMBL" id="PQAP01000102">
    <property type="protein sequence ID" value="PWB71826.1"/>
    <property type="molecule type" value="Genomic_DNA"/>
</dbReference>
<organism evidence="1 2">
    <name type="scientific">candidate division GN15 bacterium</name>
    <dbReference type="NCBI Taxonomy" id="2072418"/>
    <lineage>
        <taxon>Bacteria</taxon>
        <taxon>candidate division GN15</taxon>
    </lineage>
</organism>
<evidence type="ECO:0000313" key="2">
    <source>
        <dbReference type="Proteomes" id="UP000250918"/>
    </source>
</evidence>
<evidence type="ECO:0000313" key="1">
    <source>
        <dbReference type="EMBL" id="PWB71826.1"/>
    </source>
</evidence>
<proteinExistence type="predicted"/>
<name>A0A855X654_9BACT</name>
<gene>
    <name evidence="1" type="ORF">C3F09_07410</name>
</gene>
<protein>
    <submittedName>
        <fullName evidence="1">Uncharacterized protein</fullName>
    </submittedName>
</protein>
<feature type="non-terminal residue" evidence="1">
    <location>
        <position position="1"/>
    </location>
</feature>
<dbReference type="AlphaFoldDB" id="A0A855X654"/>
<dbReference type="Proteomes" id="UP000250918">
    <property type="component" value="Unassembled WGS sequence"/>
</dbReference>
<reference evidence="1 2" key="1">
    <citation type="journal article" date="2018" name="ISME J.">
        <title>A methanotrophic archaeon couples anaerobic oxidation of methane to Fe(III) reduction.</title>
        <authorList>
            <person name="Cai C."/>
            <person name="Leu A.O."/>
            <person name="Xie G.J."/>
            <person name="Guo J."/>
            <person name="Feng Y."/>
            <person name="Zhao J.X."/>
            <person name="Tyson G.W."/>
            <person name="Yuan Z."/>
            <person name="Hu S."/>
        </authorList>
    </citation>
    <scope>NUCLEOTIDE SEQUENCE [LARGE SCALE GENOMIC DNA]</scope>
    <source>
        <strain evidence="1">FeB_12</strain>
    </source>
</reference>
<sequence>QVGGSDAMAVVHNWSYENPDTTQDYRNVQVRSVLVFSNINTDNAVINGTRNERIQVKSGVFSRDFDIQMQFNGVTVPSANQGWTKGCPSAGTVQGTVDFTQQSGTGLPVTTTWTFQIAITNGGADVQVSAGPYTREYTCTLCTM</sequence>
<accession>A0A855X654</accession>
<comment type="caution">
    <text evidence="1">The sequence shown here is derived from an EMBL/GenBank/DDBJ whole genome shotgun (WGS) entry which is preliminary data.</text>
</comment>